<proteinExistence type="predicted"/>
<dbReference type="OrthoDB" id="7188876at2"/>
<keyword evidence="1" id="KW-0472">Membrane</keyword>
<evidence type="ECO:0000313" key="3">
    <source>
        <dbReference type="Proteomes" id="UP000228945"/>
    </source>
</evidence>
<name>A0A2D2B358_9CAUL</name>
<dbReference type="EMBL" id="CP024201">
    <property type="protein sequence ID" value="ATQ44690.1"/>
    <property type="molecule type" value="Genomic_DNA"/>
</dbReference>
<dbReference type="Proteomes" id="UP000228945">
    <property type="component" value="Chromosome"/>
</dbReference>
<dbReference type="RefSeq" id="WP_099623938.1">
    <property type="nucleotide sequence ID" value="NZ_CP024201.1"/>
</dbReference>
<feature type="transmembrane region" description="Helical" evidence="1">
    <location>
        <begin position="12"/>
        <end position="31"/>
    </location>
</feature>
<evidence type="ECO:0000256" key="1">
    <source>
        <dbReference type="SAM" id="Phobius"/>
    </source>
</evidence>
<sequence length="123" mass="12978">MVHALSLAGDVFWILALALMASFTLAAWKRIPGDAKVPVLWKGMTATVRAPRAAALLTLPILAFAIGIWLKLESRGAGLDLENAVIGLLVRVTLAPLFALLHIGRVHKALAILDAEGGLGPAR</sequence>
<feature type="transmembrane region" description="Helical" evidence="1">
    <location>
        <begin position="84"/>
        <end position="103"/>
    </location>
</feature>
<keyword evidence="1" id="KW-1133">Transmembrane helix</keyword>
<organism evidence="2 3">
    <name type="scientific">Caulobacter mirabilis</name>
    <dbReference type="NCBI Taxonomy" id="69666"/>
    <lineage>
        <taxon>Bacteria</taxon>
        <taxon>Pseudomonadati</taxon>
        <taxon>Pseudomonadota</taxon>
        <taxon>Alphaproteobacteria</taxon>
        <taxon>Caulobacterales</taxon>
        <taxon>Caulobacteraceae</taxon>
        <taxon>Caulobacter</taxon>
    </lineage>
</organism>
<keyword evidence="3" id="KW-1185">Reference proteome</keyword>
<evidence type="ECO:0000313" key="2">
    <source>
        <dbReference type="EMBL" id="ATQ44690.1"/>
    </source>
</evidence>
<gene>
    <name evidence="2" type="ORF">CSW64_21020</name>
</gene>
<accession>A0A2D2B358</accession>
<reference evidence="2 3" key="1">
    <citation type="submission" date="2017-10" db="EMBL/GenBank/DDBJ databases">
        <title>Genome sequence of Caulobacter mirabilis FWC38.</title>
        <authorList>
            <person name="Fiebig A."/>
            <person name="Crosson S."/>
        </authorList>
    </citation>
    <scope>NUCLEOTIDE SEQUENCE [LARGE SCALE GENOMIC DNA]</scope>
    <source>
        <strain evidence="2 3">FWC 38</strain>
    </source>
</reference>
<keyword evidence="1" id="KW-0812">Transmembrane</keyword>
<dbReference type="AlphaFoldDB" id="A0A2D2B358"/>
<protein>
    <submittedName>
        <fullName evidence="2">Uncharacterized protein</fullName>
    </submittedName>
</protein>
<dbReference type="KEGG" id="cmb:CSW64_21020"/>
<feature type="transmembrane region" description="Helical" evidence="1">
    <location>
        <begin position="52"/>
        <end position="72"/>
    </location>
</feature>